<evidence type="ECO:0000259" key="1">
    <source>
        <dbReference type="SMART" id="SM01321"/>
    </source>
</evidence>
<feature type="domain" description="Transposase IS200-like" evidence="1">
    <location>
        <begin position="19"/>
        <end position="135"/>
    </location>
</feature>
<reference evidence="2" key="1">
    <citation type="journal article" date="2015" name="Nature">
        <title>Complex archaea that bridge the gap between prokaryotes and eukaryotes.</title>
        <authorList>
            <person name="Spang A."/>
            <person name="Saw J.H."/>
            <person name="Jorgensen S.L."/>
            <person name="Zaremba-Niedzwiedzka K."/>
            <person name="Martijn J."/>
            <person name="Lind A.E."/>
            <person name="van Eijk R."/>
            <person name="Schleper C."/>
            <person name="Guy L."/>
            <person name="Ettema T.J."/>
        </authorList>
    </citation>
    <scope>NUCLEOTIDE SEQUENCE</scope>
</reference>
<gene>
    <name evidence="2" type="ORF">LCGC14_0980300</name>
</gene>
<sequence>MGMKKTITPLEHQRDEHRVHLIAYRLIWCPRRRKSVLTGPIAHRCRELIREKCQEKSWEIIQLDIQPEHVHLLIRAWPTNSAAEVVKECKRITAHHLRHEFPALLKLPSMWTRSYFASTAGDISQETIQRYIDAQKGI</sequence>
<proteinExistence type="predicted"/>
<dbReference type="PANTHER" id="PTHR33360">
    <property type="entry name" value="TRANSPOSASE FOR INSERTION SEQUENCE ELEMENT IS200"/>
    <property type="match status" value="1"/>
</dbReference>
<dbReference type="GO" id="GO:0003677">
    <property type="term" value="F:DNA binding"/>
    <property type="evidence" value="ECO:0007669"/>
    <property type="project" value="InterPro"/>
</dbReference>
<dbReference type="Pfam" id="PF01797">
    <property type="entry name" value="Y1_Tnp"/>
    <property type="match status" value="1"/>
</dbReference>
<dbReference type="InterPro" id="IPR036515">
    <property type="entry name" value="Transposase_17_sf"/>
</dbReference>
<dbReference type="GO" id="GO:0006313">
    <property type="term" value="P:DNA transposition"/>
    <property type="evidence" value="ECO:0007669"/>
    <property type="project" value="InterPro"/>
</dbReference>
<dbReference type="SUPFAM" id="SSF143422">
    <property type="entry name" value="Transposase IS200-like"/>
    <property type="match status" value="1"/>
</dbReference>
<comment type="caution">
    <text evidence="2">The sequence shown here is derived from an EMBL/GenBank/DDBJ whole genome shotgun (WGS) entry which is preliminary data.</text>
</comment>
<dbReference type="InterPro" id="IPR002686">
    <property type="entry name" value="Transposase_17"/>
</dbReference>
<accession>A0A0F9N8Z5</accession>
<dbReference type="AlphaFoldDB" id="A0A0F9N8Z5"/>
<dbReference type="PANTHER" id="PTHR33360:SF2">
    <property type="entry name" value="TRANSPOSASE FOR INSERTION SEQUENCE ELEMENT IS200"/>
    <property type="match status" value="1"/>
</dbReference>
<dbReference type="EMBL" id="LAZR01003656">
    <property type="protein sequence ID" value="KKN16005.1"/>
    <property type="molecule type" value="Genomic_DNA"/>
</dbReference>
<evidence type="ECO:0000313" key="2">
    <source>
        <dbReference type="EMBL" id="KKN16005.1"/>
    </source>
</evidence>
<dbReference type="SMART" id="SM01321">
    <property type="entry name" value="Y1_Tnp"/>
    <property type="match status" value="1"/>
</dbReference>
<dbReference type="GO" id="GO:0004803">
    <property type="term" value="F:transposase activity"/>
    <property type="evidence" value="ECO:0007669"/>
    <property type="project" value="InterPro"/>
</dbReference>
<name>A0A0F9N8Z5_9ZZZZ</name>
<protein>
    <recommendedName>
        <fullName evidence="1">Transposase IS200-like domain-containing protein</fullName>
    </recommendedName>
</protein>
<dbReference type="NCBIfam" id="NF033573">
    <property type="entry name" value="transpos_IS200"/>
    <property type="match status" value="1"/>
</dbReference>
<organism evidence="2">
    <name type="scientific">marine sediment metagenome</name>
    <dbReference type="NCBI Taxonomy" id="412755"/>
    <lineage>
        <taxon>unclassified sequences</taxon>
        <taxon>metagenomes</taxon>
        <taxon>ecological metagenomes</taxon>
    </lineage>
</organism>
<dbReference type="Gene3D" id="3.30.70.1290">
    <property type="entry name" value="Transposase IS200-like"/>
    <property type="match status" value="1"/>
</dbReference>